<proteinExistence type="predicted"/>
<comment type="caution">
    <text evidence="1">The sequence shown here is derived from an EMBL/GenBank/DDBJ whole genome shotgun (WGS) entry which is preliminary data.</text>
</comment>
<sequence>MRDKMKPRTVTYRKFMGPWGMLVNLTAYVDHSDQPDAADHVVFDRLHLRVLDKFADGEDVRFLMLGLRLMAEPVLAASDSGTISIHVQELDYLPTDYQPEAAGLAMMAWVGAEFGVEVPQVDIEFTRATGYSVRWPGQL</sequence>
<dbReference type="Proteomes" id="UP001197114">
    <property type="component" value="Unassembled WGS sequence"/>
</dbReference>
<evidence type="ECO:0000313" key="2">
    <source>
        <dbReference type="Proteomes" id="UP001197114"/>
    </source>
</evidence>
<evidence type="ECO:0000313" key="1">
    <source>
        <dbReference type="EMBL" id="MBW5424316.1"/>
    </source>
</evidence>
<dbReference type="EMBL" id="WMBF01000295">
    <property type="protein sequence ID" value="MBW5424316.1"/>
    <property type="molecule type" value="Genomic_DNA"/>
</dbReference>
<keyword evidence="2" id="KW-1185">Reference proteome</keyword>
<reference evidence="1 2" key="1">
    <citation type="submission" date="2019-11" db="EMBL/GenBank/DDBJ databases">
        <authorList>
            <person name="Ay H."/>
        </authorList>
    </citation>
    <scope>NUCLEOTIDE SEQUENCE [LARGE SCALE GENOMIC DNA]</scope>
    <source>
        <strain evidence="1 2">BG9H</strain>
    </source>
</reference>
<protein>
    <submittedName>
        <fullName evidence="1">Uncharacterized protein</fullName>
    </submittedName>
</protein>
<gene>
    <name evidence="1" type="ORF">GKQ77_22560</name>
</gene>
<accession>A0ABS6YUV6</accession>
<organism evidence="1 2">
    <name type="scientific">Streptomyces anatolicus</name>
    <dbReference type="NCBI Taxonomy" id="2675858"/>
    <lineage>
        <taxon>Bacteria</taxon>
        <taxon>Bacillati</taxon>
        <taxon>Actinomycetota</taxon>
        <taxon>Actinomycetes</taxon>
        <taxon>Kitasatosporales</taxon>
        <taxon>Streptomycetaceae</taxon>
        <taxon>Streptomyces</taxon>
    </lineage>
</organism>
<dbReference type="RefSeq" id="WP_219690766.1">
    <property type="nucleotide sequence ID" value="NZ_WMBF01000295.1"/>
</dbReference>
<name>A0ABS6YUV6_9ACTN</name>